<keyword evidence="6" id="KW-0239">DNA-directed DNA polymerase</keyword>
<accession>A0A2M6W6Z2</accession>
<dbReference type="Pfam" id="PF06144">
    <property type="entry name" value="DNA_pol3_delta"/>
    <property type="match status" value="1"/>
</dbReference>
<dbReference type="PANTHER" id="PTHR34388">
    <property type="entry name" value="DNA POLYMERASE III SUBUNIT DELTA"/>
    <property type="match status" value="1"/>
</dbReference>
<dbReference type="Gene3D" id="3.40.50.300">
    <property type="entry name" value="P-loop containing nucleotide triphosphate hydrolases"/>
    <property type="match status" value="1"/>
</dbReference>
<evidence type="ECO:0000256" key="1">
    <source>
        <dbReference type="ARBA" id="ARBA00012417"/>
    </source>
</evidence>
<dbReference type="InterPro" id="IPR027417">
    <property type="entry name" value="P-loop_NTPase"/>
</dbReference>
<evidence type="ECO:0000259" key="10">
    <source>
        <dbReference type="Pfam" id="PF21694"/>
    </source>
</evidence>
<keyword evidence="3" id="KW-0808">Transferase</keyword>
<keyword evidence="4" id="KW-0548">Nucleotidyltransferase</keyword>
<dbReference type="GO" id="GO:0003887">
    <property type="term" value="F:DNA-directed DNA polymerase activity"/>
    <property type="evidence" value="ECO:0007669"/>
    <property type="project" value="UniProtKB-KW"/>
</dbReference>
<sequence length="324" mass="37902">MIIYIFGEDTFLSRQFLKEQVMKFKKTRDPQGFNTIFLNGLKENEDKIIGEIVAFPFLSERRMIVIENLLSSNDKDLLNRIIDLIKNNKIPESNVVMFWQGESFGKTNEIKELAKLLQNKKHVYNFYEFKYFLPSELRSWIIKEVKARGGIIEHSAASYLGENINQDMWLLNSLIDQLIAFKNDNEIKLSDVRLFLDEKVVDNIFQAVESIVSGDKKTAFKLLNEQRRLGQSDTYLFGMILRQFRILLQLRDLWEREDQTTSDSMAKLLGLHPFVVKKSLPLVKRYSMIQLKNYYTELFEVDIKTKTGLAAQDILIDCFVGKIK</sequence>
<evidence type="ECO:0000256" key="6">
    <source>
        <dbReference type="ARBA" id="ARBA00022932"/>
    </source>
</evidence>
<evidence type="ECO:0000259" key="9">
    <source>
        <dbReference type="Pfam" id="PF06144"/>
    </source>
</evidence>
<dbReference type="EC" id="2.7.7.7" evidence="1"/>
<dbReference type="InterPro" id="IPR008921">
    <property type="entry name" value="DNA_pol3_clamp-load_cplx_C"/>
</dbReference>
<dbReference type="InterPro" id="IPR048466">
    <property type="entry name" value="DNA_pol3_delta-like_C"/>
</dbReference>
<feature type="domain" description="DNA polymerase III delta N-terminal" evidence="9">
    <location>
        <begin position="5"/>
        <end position="124"/>
    </location>
</feature>
<dbReference type="InterPro" id="IPR005790">
    <property type="entry name" value="DNA_polIII_delta"/>
</dbReference>
<evidence type="ECO:0000256" key="4">
    <source>
        <dbReference type="ARBA" id="ARBA00022695"/>
    </source>
</evidence>
<proteinExistence type="inferred from homology"/>
<comment type="catalytic activity">
    <reaction evidence="8">
        <text>DNA(n) + a 2'-deoxyribonucleoside 5'-triphosphate = DNA(n+1) + diphosphate</text>
        <dbReference type="Rhea" id="RHEA:22508"/>
        <dbReference type="Rhea" id="RHEA-COMP:17339"/>
        <dbReference type="Rhea" id="RHEA-COMP:17340"/>
        <dbReference type="ChEBI" id="CHEBI:33019"/>
        <dbReference type="ChEBI" id="CHEBI:61560"/>
        <dbReference type="ChEBI" id="CHEBI:173112"/>
        <dbReference type="EC" id="2.7.7.7"/>
    </reaction>
</comment>
<dbReference type="Proteomes" id="UP000231426">
    <property type="component" value="Unassembled WGS sequence"/>
</dbReference>
<dbReference type="SUPFAM" id="SSF48019">
    <property type="entry name" value="post-AAA+ oligomerization domain-like"/>
    <property type="match status" value="1"/>
</dbReference>
<feature type="domain" description="DNA polymerase III delta subunit-like C-terminal" evidence="10">
    <location>
        <begin position="202"/>
        <end position="322"/>
    </location>
</feature>
<dbReference type="GO" id="GO:0006261">
    <property type="term" value="P:DNA-templated DNA replication"/>
    <property type="evidence" value="ECO:0007669"/>
    <property type="project" value="TreeGrafter"/>
</dbReference>
<keyword evidence="5" id="KW-0235">DNA replication</keyword>
<organism evidence="11 12">
    <name type="scientific">Candidatus Magasanikbacteria bacterium CG10_big_fil_rev_8_21_14_0_10_36_32</name>
    <dbReference type="NCBI Taxonomy" id="1974646"/>
    <lineage>
        <taxon>Bacteria</taxon>
        <taxon>Candidatus Magasanikiibacteriota</taxon>
    </lineage>
</organism>
<evidence type="ECO:0000313" key="11">
    <source>
        <dbReference type="EMBL" id="PIT88568.1"/>
    </source>
</evidence>
<evidence type="ECO:0000256" key="5">
    <source>
        <dbReference type="ARBA" id="ARBA00022705"/>
    </source>
</evidence>
<dbReference type="NCBIfam" id="TIGR01128">
    <property type="entry name" value="holA"/>
    <property type="match status" value="1"/>
</dbReference>
<comment type="caution">
    <text evidence="11">The sequence shown here is derived from an EMBL/GenBank/DDBJ whole genome shotgun (WGS) entry which is preliminary data.</text>
</comment>
<dbReference type="GO" id="GO:0003677">
    <property type="term" value="F:DNA binding"/>
    <property type="evidence" value="ECO:0007669"/>
    <property type="project" value="InterPro"/>
</dbReference>
<dbReference type="Pfam" id="PF21694">
    <property type="entry name" value="DNA_pol3_delta_C"/>
    <property type="match status" value="1"/>
</dbReference>
<dbReference type="EMBL" id="PFBV01000003">
    <property type="protein sequence ID" value="PIT88568.1"/>
    <property type="molecule type" value="Genomic_DNA"/>
</dbReference>
<evidence type="ECO:0000256" key="3">
    <source>
        <dbReference type="ARBA" id="ARBA00022679"/>
    </source>
</evidence>
<evidence type="ECO:0000313" key="12">
    <source>
        <dbReference type="Proteomes" id="UP000231426"/>
    </source>
</evidence>
<dbReference type="PANTHER" id="PTHR34388:SF1">
    <property type="entry name" value="DNA POLYMERASE III SUBUNIT DELTA"/>
    <property type="match status" value="1"/>
</dbReference>
<gene>
    <name evidence="11" type="primary">holA</name>
    <name evidence="11" type="ORF">COU29_02195</name>
</gene>
<name>A0A2M6W6Z2_9BACT</name>
<evidence type="ECO:0000256" key="7">
    <source>
        <dbReference type="ARBA" id="ARBA00034754"/>
    </source>
</evidence>
<dbReference type="GO" id="GO:0009360">
    <property type="term" value="C:DNA polymerase III complex"/>
    <property type="evidence" value="ECO:0007669"/>
    <property type="project" value="InterPro"/>
</dbReference>
<comment type="similarity">
    <text evidence="7">Belongs to the DNA polymerase HolA subunit family.</text>
</comment>
<evidence type="ECO:0000256" key="2">
    <source>
        <dbReference type="ARBA" id="ARBA00017703"/>
    </source>
</evidence>
<dbReference type="SUPFAM" id="SSF52540">
    <property type="entry name" value="P-loop containing nucleoside triphosphate hydrolases"/>
    <property type="match status" value="1"/>
</dbReference>
<dbReference type="Gene3D" id="1.10.8.60">
    <property type="match status" value="1"/>
</dbReference>
<dbReference type="Gene3D" id="1.20.272.10">
    <property type="match status" value="1"/>
</dbReference>
<protein>
    <recommendedName>
        <fullName evidence="2">DNA polymerase III subunit delta</fullName>
        <ecNumber evidence="1">2.7.7.7</ecNumber>
    </recommendedName>
</protein>
<evidence type="ECO:0000256" key="8">
    <source>
        <dbReference type="ARBA" id="ARBA00049244"/>
    </source>
</evidence>
<reference evidence="12" key="1">
    <citation type="submission" date="2017-09" db="EMBL/GenBank/DDBJ databases">
        <title>Depth-based differentiation of microbial function through sediment-hosted aquifers and enrichment of novel symbionts in the deep terrestrial subsurface.</title>
        <authorList>
            <person name="Probst A.J."/>
            <person name="Ladd B."/>
            <person name="Jarett J.K."/>
            <person name="Geller-Mcgrath D.E."/>
            <person name="Sieber C.M.K."/>
            <person name="Emerson J.B."/>
            <person name="Anantharaman K."/>
            <person name="Thomas B.C."/>
            <person name="Malmstrom R."/>
            <person name="Stieglmeier M."/>
            <person name="Klingl A."/>
            <person name="Woyke T."/>
            <person name="Ryan C.M."/>
            <person name="Banfield J.F."/>
        </authorList>
    </citation>
    <scope>NUCLEOTIDE SEQUENCE [LARGE SCALE GENOMIC DNA]</scope>
</reference>
<dbReference type="InterPro" id="IPR010372">
    <property type="entry name" value="DNA_pol3_delta_N"/>
</dbReference>
<dbReference type="AlphaFoldDB" id="A0A2M6W6Z2"/>